<dbReference type="Gene3D" id="4.10.410.40">
    <property type="match status" value="1"/>
</dbReference>
<sequence>MGSSWVAVPGLKTVNLPNITVTSIDTTHLGLTSYQKTFMPGMIDNGSISFTCEFSESIFTTLHGMLRDVVDWRVTAPADESVVASFSGFLTSIQQPFEPDAEAVLTAEIKVSGDVSLS</sequence>
<gene>
    <name evidence="1" type="ORF">SOIL9_36300</name>
</gene>
<keyword evidence="2" id="KW-1185">Reference proteome</keyword>
<dbReference type="KEGG" id="gms:SOIL9_36300"/>
<name>A0A6P2D1V9_9BACT</name>
<accession>A0A6P2D1V9</accession>
<evidence type="ECO:0000313" key="1">
    <source>
        <dbReference type="EMBL" id="VTR94084.1"/>
    </source>
</evidence>
<organism evidence="1 2">
    <name type="scientific">Gemmata massiliana</name>
    <dbReference type="NCBI Taxonomy" id="1210884"/>
    <lineage>
        <taxon>Bacteria</taxon>
        <taxon>Pseudomonadati</taxon>
        <taxon>Planctomycetota</taxon>
        <taxon>Planctomycetia</taxon>
        <taxon>Gemmatales</taxon>
        <taxon>Gemmataceae</taxon>
        <taxon>Gemmata</taxon>
    </lineage>
</organism>
<evidence type="ECO:0000313" key="2">
    <source>
        <dbReference type="Proteomes" id="UP000464178"/>
    </source>
</evidence>
<dbReference type="EMBL" id="LR593886">
    <property type="protein sequence ID" value="VTR94084.1"/>
    <property type="molecule type" value="Genomic_DNA"/>
</dbReference>
<proteinExistence type="predicted"/>
<dbReference type="Proteomes" id="UP000464178">
    <property type="component" value="Chromosome"/>
</dbReference>
<reference evidence="1 2" key="1">
    <citation type="submission" date="2019-05" db="EMBL/GenBank/DDBJ databases">
        <authorList>
            <consortium name="Science for Life Laboratories"/>
        </authorList>
    </citation>
    <scope>NUCLEOTIDE SEQUENCE [LARGE SCALE GENOMIC DNA]</scope>
    <source>
        <strain evidence="1">Soil9</strain>
    </source>
</reference>
<dbReference type="AlphaFoldDB" id="A0A6P2D1V9"/>
<protein>
    <submittedName>
        <fullName evidence="1">Uncharacterized protein</fullName>
    </submittedName>
</protein>